<sequence>MGSHHQETKTEPLNPQDFSSEPFTVGKHLSMLRLDNSKPSPSASTSALKRPSSPPSQQPNPKKEKLSPLFPGFSKITPLPPLPKTQSVLLRLPNPAPAHLQAPATTIPPNTKRRLRRIKDRFREMTLWFEQVMLEDDEQVGEEQVPENQQQEVEEQILNIEPSDEHVQHLDNTAVTKEDCDQKRFEESVSVEKVGDCIVIHFSCHCGVPYQFLLAGGNCYYKLM</sequence>
<gene>
    <name evidence="2" type="ORF">M0R45_022500</name>
</gene>
<feature type="compositionally biased region" description="Polar residues" evidence="1">
    <location>
        <begin position="37"/>
        <end position="47"/>
    </location>
</feature>
<feature type="compositionally biased region" description="Basic and acidic residues" evidence="1">
    <location>
        <begin position="1"/>
        <end position="10"/>
    </location>
</feature>
<feature type="compositionally biased region" description="Polar residues" evidence="1">
    <location>
        <begin position="11"/>
        <end position="22"/>
    </location>
</feature>
<evidence type="ECO:0000256" key="1">
    <source>
        <dbReference type="SAM" id="MobiDB-lite"/>
    </source>
</evidence>
<dbReference type="AlphaFoldDB" id="A0AAW1XFH3"/>
<protein>
    <submittedName>
        <fullName evidence="2">Uncharacterized protein</fullName>
    </submittedName>
</protein>
<dbReference type="EMBL" id="JBEDUW010000004">
    <property type="protein sequence ID" value="KAK9935397.1"/>
    <property type="molecule type" value="Genomic_DNA"/>
</dbReference>
<reference evidence="2 3" key="1">
    <citation type="journal article" date="2023" name="G3 (Bethesda)">
        <title>A chromosome-length genome assembly and annotation of blackberry (Rubus argutus, cv. 'Hillquist').</title>
        <authorList>
            <person name="Bruna T."/>
            <person name="Aryal R."/>
            <person name="Dudchenko O."/>
            <person name="Sargent D.J."/>
            <person name="Mead D."/>
            <person name="Buti M."/>
            <person name="Cavallini A."/>
            <person name="Hytonen T."/>
            <person name="Andres J."/>
            <person name="Pham M."/>
            <person name="Weisz D."/>
            <person name="Mascagni F."/>
            <person name="Usai G."/>
            <person name="Natali L."/>
            <person name="Bassil N."/>
            <person name="Fernandez G.E."/>
            <person name="Lomsadze A."/>
            <person name="Armour M."/>
            <person name="Olukolu B."/>
            <person name="Poorten T."/>
            <person name="Britton C."/>
            <person name="Davik J."/>
            <person name="Ashrafi H."/>
            <person name="Aiden E.L."/>
            <person name="Borodovsky M."/>
            <person name="Worthington M."/>
        </authorList>
    </citation>
    <scope>NUCLEOTIDE SEQUENCE [LARGE SCALE GENOMIC DNA]</scope>
    <source>
        <strain evidence="2">PI 553951</strain>
    </source>
</reference>
<dbReference type="Proteomes" id="UP001457282">
    <property type="component" value="Unassembled WGS sequence"/>
</dbReference>
<organism evidence="2 3">
    <name type="scientific">Rubus argutus</name>
    <name type="common">Southern blackberry</name>
    <dbReference type="NCBI Taxonomy" id="59490"/>
    <lineage>
        <taxon>Eukaryota</taxon>
        <taxon>Viridiplantae</taxon>
        <taxon>Streptophyta</taxon>
        <taxon>Embryophyta</taxon>
        <taxon>Tracheophyta</taxon>
        <taxon>Spermatophyta</taxon>
        <taxon>Magnoliopsida</taxon>
        <taxon>eudicotyledons</taxon>
        <taxon>Gunneridae</taxon>
        <taxon>Pentapetalae</taxon>
        <taxon>rosids</taxon>
        <taxon>fabids</taxon>
        <taxon>Rosales</taxon>
        <taxon>Rosaceae</taxon>
        <taxon>Rosoideae</taxon>
        <taxon>Rosoideae incertae sedis</taxon>
        <taxon>Rubus</taxon>
    </lineage>
</organism>
<feature type="region of interest" description="Disordered" evidence="1">
    <location>
        <begin position="1"/>
        <end position="73"/>
    </location>
</feature>
<evidence type="ECO:0000313" key="2">
    <source>
        <dbReference type="EMBL" id="KAK9935397.1"/>
    </source>
</evidence>
<proteinExistence type="predicted"/>
<keyword evidence="3" id="KW-1185">Reference proteome</keyword>
<comment type="caution">
    <text evidence="2">The sequence shown here is derived from an EMBL/GenBank/DDBJ whole genome shotgun (WGS) entry which is preliminary data.</text>
</comment>
<name>A0AAW1XFH3_RUBAR</name>
<accession>A0AAW1XFH3</accession>
<evidence type="ECO:0000313" key="3">
    <source>
        <dbReference type="Proteomes" id="UP001457282"/>
    </source>
</evidence>